<evidence type="ECO:0000259" key="6">
    <source>
        <dbReference type="Pfam" id="PF13505"/>
    </source>
</evidence>
<evidence type="ECO:0000256" key="4">
    <source>
        <dbReference type="ARBA" id="ARBA00038306"/>
    </source>
</evidence>
<protein>
    <submittedName>
        <fullName evidence="7">Outer membrane immunogenic protein</fullName>
    </submittedName>
</protein>
<accession>A0A1T5AGD6</accession>
<feature type="chain" id="PRO_5013341183" evidence="5">
    <location>
        <begin position="22"/>
        <end position="273"/>
    </location>
</feature>
<dbReference type="Pfam" id="PF13505">
    <property type="entry name" value="OMP_b-brl"/>
    <property type="match status" value="1"/>
</dbReference>
<proteinExistence type="inferred from homology"/>
<evidence type="ECO:0000256" key="3">
    <source>
        <dbReference type="ARBA" id="ARBA00023136"/>
    </source>
</evidence>
<evidence type="ECO:0000256" key="5">
    <source>
        <dbReference type="SAM" id="SignalP"/>
    </source>
</evidence>
<dbReference type="RefSeq" id="WP_079637380.1">
    <property type="nucleotide sequence ID" value="NZ_FUYP01000003.1"/>
</dbReference>
<keyword evidence="3" id="KW-0472">Membrane</keyword>
<dbReference type="GO" id="GO:0016020">
    <property type="term" value="C:membrane"/>
    <property type="evidence" value="ECO:0007669"/>
    <property type="project" value="UniProtKB-SubCell"/>
</dbReference>
<dbReference type="PANTHER" id="PTHR34001">
    <property type="entry name" value="BLL7405 PROTEIN"/>
    <property type="match status" value="1"/>
</dbReference>
<reference evidence="8" key="1">
    <citation type="submission" date="2017-02" db="EMBL/GenBank/DDBJ databases">
        <authorList>
            <person name="Varghese N."/>
            <person name="Submissions S."/>
        </authorList>
    </citation>
    <scope>NUCLEOTIDE SEQUENCE [LARGE SCALE GENOMIC DNA]</scope>
    <source>
        <strain evidence="8">R11H</strain>
    </source>
</reference>
<sequence>MKLTSLLVAAAAGSLAVPAMAQDRDTAEDFNGPYIGVVGGYTVQPNDGHETLTFDTDLDGTFGDTVNTAGGTNAFSPGFCGGGATGTANRGCTDDKDGAEYMARLGYDKRMGNFVVGAVLEGGRSEARDSVSGFSTTPASYTISREADWQAGARLRAGYTPGGGVLFYATGGGAFAKMDNRFATTNSANSFADNGKTNAWGYSAGGGAEAMLTQNISLGLEYLYTDLKDNDYTVEVGQGTAPDTNPFGEGTDIKRSDPHFRTHSVRASVNFRF</sequence>
<evidence type="ECO:0000313" key="7">
    <source>
        <dbReference type="EMBL" id="SKB34048.1"/>
    </source>
</evidence>
<keyword evidence="2 5" id="KW-0732">Signal</keyword>
<dbReference type="Gene3D" id="2.40.160.20">
    <property type="match status" value="1"/>
</dbReference>
<evidence type="ECO:0000313" key="8">
    <source>
        <dbReference type="Proteomes" id="UP000190044"/>
    </source>
</evidence>
<keyword evidence="8" id="KW-1185">Reference proteome</keyword>
<name>A0A1T5AGD6_9SPHN</name>
<dbReference type="EMBL" id="FUYP01000003">
    <property type="protein sequence ID" value="SKB34048.1"/>
    <property type="molecule type" value="Genomic_DNA"/>
</dbReference>
<comment type="subcellular location">
    <subcellularLocation>
        <location evidence="1">Membrane</location>
    </subcellularLocation>
</comment>
<evidence type="ECO:0000256" key="2">
    <source>
        <dbReference type="ARBA" id="ARBA00022729"/>
    </source>
</evidence>
<feature type="signal peptide" evidence="5">
    <location>
        <begin position="1"/>
        <end position="21"/>
    </location>
</feature>
<dbReference type="AlphaFoldDB" id="A0A1T5AGD6"/>
<evidence type="ECO:0000256" key="1">
    <source>
        <dbReference type="ARBA" id="ARBA00004370"/>
    </source>
</evidence>
<dbReference type="SUPFAM" id="SSF56925">
    <property type="entry name" value="OMPA-like"/>
    <property type="match status" value="1"/>
</dbReference>
<dbReference type="InterPro" id="IPR011250">
    <property type="entry name" value="OMP/PagP_B-barrel"/>
</dbReference>
<dbReference type="InterPro" id="IPR051692">
    <property type="entry name" value="OMP-like"/>
</dbReference>
<dbReference type="PANTHER" id="PTHR34001:SF3">
    <property type="entry name" value="BLL7405 PROTEIN"/>
    <property type="match status" value="1"/>
</dbReference>
<gene>
    <name evidence="7" type="ORF">SAMN06295937_1003210</name>
</gene>
<dbReference type="Proteomes" id="UP000190044">
    <property type="component" value="Unassembled WGS sequence"/>
</dbReference>
<dbReference type="OrthoDB" id="9815357at2"/>
<dbReference type="InterPro" id="IPR027385">
    <property type="entry name" value="Beta-barrel_OMP"/>
</dbReference>
<organism evidence="7 8">
    <name type="scientific">Sphingopyxis flava</name>
    <dbReference type="NCBI Taxonomy" id="1507287"/>
    <lineage>
        <taxon>Bacteria</taxon>
        <taxon>Pseudomonadati</taxon>
        <taxon>Pseudomonadota</taxon>
        <taxon>Alphaproteobacteria</taxon>
        <taxon>Sphingomonadales</taxon>
        <taxon>Sphingomonadaceae</taxon>
        <taxon>Sphingopyxis</taxon>
    </lineage>
</organism>
<comment type="similarity">
    <text evidence="4">Belongs to the Omp25/RopB family.</text>
</comment>
<feature type="domain" description="Outer membrane protein beta-barrel" evidence="6">
    <location>
        <begin position="8"/>
        <end position="271"/>
    </location>
</feature>